<gene>
    <name evidence="2" type="ORF">IV203_035656</name>
</gene>
<keyword evidence="1" id="KW-0472">Membrane</keyword>
<keyword evidence="3" id="KW-1185">Reference proteome</keyword>
<name>A0A9K3LED5_9STRA</name>
<dbReference type="Proteomes" id="UP000693970">
    <property type="component" value="Unassembled WGS sequence"/>
</dbReference>
<evidence type="ECO:0000313" key="2">
    <source>
        <dbReference type="EMBL" id="KAG7360557.1"/>
    </source>
</evidence>
<comment type="caution">
    <text evidence="2">The sequence shown here is derived from an EMBL/GenBank/DDBJ whole genome shotgun (WGS) entry which is preliminary data.</text>
</comment>
<reference evidence="2" key="1">
    <citation type="journal article" date="2021" name="Sci. Rep.">
        <title>Diploid genomic architecture of Nitzschia inconspicua, an elite biomass production diatom.</title>
        <authorList>
            <person name="Oliver A."/>
            <person name="Podell S."/>
            <person name="Pinowska A."/>
            <person name="Traller J.C."/>
            <person name="Smith S.R."/>
            <person name="McClure R."/>
            <person name="Beliaev A."/>
            <person name="Bohutskyi P."/>
            <person name="Hill E.A."/>
            <person name="Rabines A."/>
            <person name="Zheng H."/>
            <person name="Allen L.Z."/>
            <person name="Kuo A."/>
            <person name="Grigoriev I.V."/>
            <person name="Allen A.E."/>
            <person name="Hazlebeck D."/>
            <person name="Allen E.E."/>
        </authorList>
    </citation>
    <scope>NUCLEOTIDE SEQUENCE</scope>
    <source>
        <strain evidence="2">Hildebrandi</strain>
    </source>
</reference>
<accession>A0A9K3LED5</accession>
<keyword evidence="1" id="KW-1133">Transmembrane helix</keyword>
<organism evidence="2 3">
    <name type="scientific">Nitzschia inconspicua</name>
    <dbReference type="NCBI Taxonomy" id="303405"/>
    <lineage>
        <taxon>Eukaryota</taxon>
        <taxon>Sar</taxon>
        <taxon>Stramenopiles</taxon>
        <taxon>Ochrophyta</taxon>
        <taxon>Bacillariophyta</taxon>
        <taxon>Bacillariophyceae</taxon>
        <taxon>Bacillariophycidae</taxon>
        <taxon>Bacillariales</taxon>
        <taxon>Bacillariaceae</taxon>
        <taxon>Nitzschia</taxon>
    </lineage>
</organism>
<feature type="transmembrane region" description="Helical" evidence="1">
    <location>
        <begin position="7"/>
        <end position="29"/>
    </location>
</feature>
<evidence type="ECO:0000313" key="3">
    <source>
        <dbReference type="Proteomes" id="UP000693970"/>
    </source>
</evidence>
<sequence length="427" mass="49115">MIQLRISCYMSFCLANFWISVLSIFSLAAEEHRHDSDISSVSSLSPDEIALLDSLEMLQKIDLDGAHSLLEETFLRSSRNPDPQQRINRLSQRKISLGGGTTYTSEYKLRADHEQALYLATALMTSDPEKAEFFGTVVAPTYERLLKRIPPLEELQATMGLCQFQQTDFQDGIMNVYNRALHVPPVSERRDDGTRIPIFSDDIRPSPLEIQQEWAENGIVVVDNVLSKEALKLIQEKIMWESTVWYQTKLPERFGGYTGAYIDDGLHQRILLQLSLDLRDLLPQIVENHPLKYMWAYKYDSDYGGINLHADEAAVNVNLWLTPNKANLDPNSGGLIVYTVRPPEDWDFERYNRDTDFVYDTLIAPSNFANVTIPYRENRAVIFDSALFHTTDHFRFQKGYKNRRINLTLLYGEMKKQQSRSGSQNEL</sequence>
<dbReference type="EMBL" id="JAGRRH010000013">
    <property type="protein sequence ID" value="KAG7360557.1"/>
    <property type="molecule type" value="Genomic_DNA"/>
</dbReference>
<evidence type="ECO:0000256" key="1">
    <source>
        <dbReference type="SAM" id="Phobius"/>
    </source>
</evidence>
<keyword evidence="1" id="KW-0812">Transmembrane</keyword>
<proteinExistence type="predicted"/>
<dbReference type="AlphaFoldDB" id="A0A9K3LED5"/>
<protein>
    <submittedName>
        <fullName evidence="2">Uncharacterized protein</fullName>
    </submittedName>
</protein>
<reference evidence="2" key="2">
    <citation type="submission" date="2021-04" db="EMBL/GenBank/DDBJ databases">
        <authorList>
            <person name="Podell S."/>
        </authorList>
    </citation>
    <scope>NUCLEOTIDE SEQUENCE</scope>
    <source>
        <strain evidence="2">Hildebrandi</strain>
    </source>
</reference>
<dbReference type="OrthoDB" id="191389at2759"/>